<dbReference type="InterPro" id="IPR048999">
    <property type="entry name" value="STT3-PglB_core"/>
</dbReference>
<dbReference type="GO" id="GO:0046872">
    <property type="term" value="F:metal ion binding"/>
    <property type="evidence" value="ECO:0007669"/>
    <property type="project" value="UniProtKB-KW"/>
</dbReference>
<dbReference type="GO" id="GO:0016020">
    <property type="term" value="C:membrane"/>
    <property type="evidence" value="ECO:0007669"/>
    <property type="project" value="InterPro"/>
</dbReference>
<keyword evidence="10" id="KW-0479">Metal-binding</keyword>
<dbReference type="HOGENOM" id="CLU_351153_0_0_2"/>
<comment type="subcellular location">
    <subcellularLocation>
        <location evidence="3">Endomembrane system</location>
        <topology evidence="3">Multi-pass membrane protein</topology>
    </subcellularLocation>
</comment>
<evidence type="ECO:0000256" key="14">
    <source>
        <dbReference type="ARBA" id="ARBA00023211"/>
    </source>
</evidence>
<feature type="transmembrane region" description="Helical" evidence="17">
    <location>
        <begin position="206"/>
        <end position="232"/>
    </location>
</feature>
<evidence type="ECO:0000256" key="16">
    <source>
        <dbReference type="ARBA" id="ARBA00034066"/>
    </source>
</evidence>
<keyword evidence="20" id="KW-1185">Reference proteome</keyword>
<dbReference type="KEGG" id="iho:Igni_0016"/>
<dbReference type="Gene3D" id="3.40.50.12610">
    <property type="match status" value="1"/>
</dbReference>
<dbReference type="PANTHER" id="PTHR13872:SF1">
    <property type="entry name" value="DOLICHYL-DIPHOSPHOOLIGOSACCHARIDE--PROTEIN GLYCOSYLTRANSFERASE SUBUNIT STT3B"/>
    <property type="match status" value="1"/>
</dbReference>
<feature type="transmembrane region" description="Helical" evidence="17">
    <location>
        <begin position="396"/>
        <end position="414"/>
    </location>
</feature>
<protein>
    <recommendedName>
        <fullName evidence="6">dolichyl-phosphooligosaccharide-protein glycotransferase</fullName>
        <ecNumber evidence="6">2.4.99.21</ecNumber>
    </recommendedName>
    <alternativeName>
        <fullName evidence="15">Oligosaccharyl transferase</fullName>
    </alternativeName>
</protein>
<feature type="transmembrane region" description="Helical" evidence="17">
    <location>
        <begin position="120"/>
        <end position="147"/>
    </location>
</feature>
<dbReference type="STRING" id="453591.Igni_0016"/>
<dbReference type="EMBL" id="CP000816">
    <property type="protein sequence ID" value="ABU81200.1"/>
    <property type="molecule type" value="Genomic_DNA"/>
</dbReference>
<evidence type="ECO:0000256" key="15">
    <source>
        <dbReference type="ARBA" id="ARBA00030679"/>
    </source>
</evidence>
<dbReference type="GO" id="GO:0004576">
    <property type="term" value="F:oligosaccharyl transferase activity"/>
    <property type="evidence" value="ECO:0007669"/>
    <property type="project" value="InterPro"/>
</dbReference>
<keyword evidence="14" id="KW-0464">Manganese</keyword>
<evidence type="ECO:0000259" key="18">
    <source>
        <dbReference type="Pfam" id="PF21436"/>
    </source>
</evidence>
<dbReference type="OrthoDB" id="12184at2157"/>
<evidence type="ECO:0000256" key="17">
    <source>
        <dbReference type="SAM" id="Phobius"/>
    </source>
</evidence>
<dbReference type="RefSeq" id="WP_011998052.1">
    <property type="nucleotide sequence ID" value="NC_009776.1"/>
</dbReference>
<keyword evidence="12 17" id="KW-1133">Transmembrane helix</keyword>
<comment type="pathway">
    <text evidence="4">Protein modification; protein glycosylation.</text>
</comment>
<evidence type="ECO:0000256" key="12">
    <source>
        <dbReference type="ARBA" id="ARBA00022989"/>
    </source>
</evidence>
<comment type="cofactor">
    <cofactor evidence="2">
        <name>Mg(2+)</name>
        <dbReference type="ChEBI" id="CHEBI:18420"/>
    </cofactor>
</comment>
<proteinExistence type="inferred from homology"/>
<dbReference type="GeneID" id="5562820"/>
<feature type="transmembrane region" description="Helical" evidence="17">
    <location>
        <begin position="453"/>
        <end position="475"/>
    </location>
</feature>
<feature type="transmembrane region" description="Helical" evidence="17">
    <location>
        <begin position="12"/>
        <end position="33"/>
    </location>
</feature>
<dbReference type="Proteomes" id="UP000000262">
    <property type="component" value="Chromosome"/>
</dbReference>
<accession>A8A8E8</accession>
<keyword evidence="9 17" id="KW-0812">Transmembrane</keyword>
<evidence type="ECO:0000256" key="4">
    <source>
        <dbReference type="ARBA" id="ARBA00004922"/>
    </source>
</evidence>
<keyword evidence="11" id="KW-0460">Magnesium</keyword>
<dbReference type="BRENDA" id="2.4.99.18">
    <property type="organism ID" value="11768"/>
</dbReference>
<dbReference type="PANTHER" id="PTHR13872">
    <property type="entry name" value="DOLICHYL-DIPHOSPHOOLIGOSACCHARIDE--PROTEIN GLYCOSYLTRANSFERASE SUBUNIT"/>
    <property type="match status" value="1"/>
</dbReference>
<keyword evidence="13 17" id="KW-0472">Membrane</keyword>
<organism evidence="19 20">
    <name type="scientific">Ignicoccus hospitalis (strain KIN4/I / DSM 18386 / JCM 14125)</name>
    <dbReference type="NCBI Taxonomy" id="453591"/>
    <lineage>
        <taxon>Archaea</taxon>
        <taxon>Thermoproteota</taxon>
        <taxon>Thermoprotei</taxon>
        <taxon>Desulfurococcales</taxon>
        <taxon>Desulfurococcaceae</taxon>
        <taxon>Ignicoccus</taxon>
    </lineage>
</organism>
<gene>
    <name evidence="19" type="ordered locus">Igni_0016</name>
</gene>
<evidence type="ECO:0000256" key="5">
    <source>
        <dbReference type="ARBA" id="ARBA00010810"/>
    </source>
</evidence>
<comment type="similarity">
    <text evidence="5">Belongs to the STT3 family.</text>
</comment>
<dbReference type="InterPro" id="IPR003674">
    <property type="entry name" value="Oligo_trans_STT3"/>
</dbReference>
<evidence type="ECO:0000256" key="3">
    <source>
        <dbReference type="ARBA" id="ARBA00004127"/>
    </source>
</evidence>
<evidence type="ECO:0000256" key="13">
    <source>
        <dbReference type="ARBA" id="ARBA00023136"/>
    </source>
</evidence>
<dbReference type="EC" id="2.4.99.21" evidence="6"/>
<comment type="catalytic activity">
    <reaction evidence="16">
        <text>an archaeal dolichyl phosphooligosaccharide + [protein]-L-asparagine = an archaeal dolichyl phosphate + a glycoprotein with the oligosaccharide chain attached by N-beta-D-glycosyl linkage to a protein L-asparagine.</text>
        <dbReference type="EC" id="2.4.99.21"/>
    </reaction>
</comment>
<dbReference type="AlphaFoldDB" id="A8A8E8"/>
<reference evidence="19 20" key="1">
    <citation type="journal article" date="2008" name="Genome Biol.">
        <title>A genomic analysis of the archaeal system Ignicoccus hospitalis-Nanoarchaeum equitans.</title>
        <authorList>
            <person name="Podar M."/>
            <person name="Anderson I."/>
            <person name="Makarova K.S."/>
            <person name="Elkins J.G."/>
            <person name="Ivanova N."/>
            <person name="Wall M.A."/>
            <person name="Lykidis A."/>
            <person name="Mavromatis K."/>
            <person name="Sun H."/>
            <person name="Hudson M.E."/>
            <person name="Chen W."/>
            <person name="Deciu C."/>
            <person name="Hutchison D."/>
            <person name="Eads J.R."/>
            <person name="Anderson A."/>
            <person name="Fernandes F."/>
            <person name="Szeto E."/>
            <person name="Lapidus A."/>
            <person name="Kyrpides N.C."/>
            <person name="Saier M.H.Jr."/>
            <person name="Richardson P.M."/>
            <person name="Rachel R."/>
            <person name="Huber H."/>
            <person name="Eisen J.A."/>
            <person name="Koonin E.V."/>
            <person name="Keller M."/>
            <person name="Stetter K.O."/>
        </authorList>
    </citation>
    <scope>NUCLEOTIDE SEQUENCE [LARGE SCALE GENOMIC DNA]</scope>
    <source>
        <strain evidence="20">KIN4/I / DSM 18386 / JCM 14125</strain>
    </source>
</reference>
<keyword evidence="8" id="KW-0808">Transferase</keyword>
<keyword evidence="7" id="KW-0328">Glycosyltransferase</keyword>
<evidence type="ECO:0000256" key="11">
    <source>
        <dbReference type="ARBA" id="ARBA00022842"/>
    </source>
</evidence>
<feature type="transmembrane region" description="Helical" evidence="17">
    <location>
        <begin position="367"/>
        <end position="389"/>
    </location>
</feature>
<evidence type="ECO:0000313" key="19">
    <source>
        <dbReference type="EMBL" id="ABU81200.1"/>
    </source>
</evidence>
<evidence type="ECO:0000256" key="7">
    <source>
        <dbReference type="ARBA" id="ARBA00022676"/>
    </source>
</evidence>
<feature type="transmembrane region" description="Helical" evidence="17">
    <location>
        <begin position="303"/>
        <end position="325"/>
    </location>
</feature>
<evidence type="ECO:0000313" key="20">
    <source>
        <dbReference type="Proteomes" id="UP000000262"/>
    </source>
</evidence>
<comment type="cofactor">
    <cofactor evidence="1">
        <name>Mn(2+)</name>
        <dbReference type="ChEBI" id="CHEBI:29035"/>
    </cofactor>
</comment>
<sequence length="743" mass="83447">MKYILKEHKKTVVLIVTILIIASSFYVRLIPYFKYSRYGIWLQYDDSMFEYWLSKTLYEKGVGYWYQLTPENTRHLWWWPEGRDVRRTETPGLSFTGALLYPVAKAFNLRLVDWVGIIPAFYGTLATAASALLGYTIGGPALAVLMATSTGYQYAFMQRSISSFVEKMAPCMFFGTLFLVTLALLLKRSNLDVPAAALLGALGGGALMLASAFWGGFLAFLAVTLIFSMLVLFFTDNEAVLKNLIIFLAASTITFLVTSKWITTIWMHKTWAFTLLLYSLSMVFAAAELLVLKKFDEEKRLKLWSVTLIASIIAMILIVTHPYVLRTYLNARYIMMVMPWTRRIESPLARSVAEHQGIFNVFAPNDLINVLGIGLAAPLALLIAVYYYFKGQKDELLHALPIIALGVFATYLVLTNVSVYMLTTVGYLSAIAGALALYWALKSTTLDTGSLAKLLWSTIALIAAVLLISGSYTGINYALNYPPPSFLSAGTAFYSPLFPDTMKVIESKCKFVLAWWDYGYMIGTVANRTTVVDPATLNSTKIAQVAKALIGNENDLLKVLNEFYLPKENTCIFTYEVFPLLSDKTVILIPQAGDFAKSVWMFRIAGFDDTTIFSKYIRLKYVVIGTTEDGRRVTLIVDSPNDVVPTQRGVLVRTPQRGSVLLRSVEAVTSRPLYDIEEVNLYKMIYLGLKKKGFTVLDSLGRKLNMNVDFRHLKLEEVVVDRLYLSNNRTLPFVGVAVVYKFR</sequence>
<feature type="transmembrane region" description="Helical" evidence="17">
    <location>
        <begin position="420"/>
        <end position="441"/>
    </location>
</feature>
<dbReference type="GO" id="GO:0012505">
    <property type="term" value="C:endomembrane system"/>
    <property type="evidence" value="ECO:0007669"/>
    <property type="project" value="UniProtKB-SubCell"/>
</dbReference>
<dbReference type="UniPathway" id="UPA00378"/>
<dbReference type="eggNOG" id="arCOG02044">
    <property type="taxonomic scope" value="Archaea"/>
</dbReference>
<name>A8A8E8_IGNH4</name>
<evidence type="ECO:0000256" key="1">
    <source>
        <dbReference type="ARBA" id="ARBA00001936"/>
    </source>
</evidence>
<dbReference type="Pfam" id="PF21436">
    <property type="entry name" value="STT3-PglB_core"/>
    <property type="match status" value="1"/>
</dbReference>
<evidence type="ECO:0000256" key="9">
    <source>
        <dbReference type="ARBA" id="ARBA00022692"/>
    </source>
</evidence>
<evidence type="ECO:0000256" key="10">
    <source>
        <dbReference type="ARBA" id="ARBA00022723"/>
    </source>
</evidence>
<evidence type="ECO:0000256" key="6">
    <source>
        <dbReference type="ARBA" id="ARBA00012602"/>
    </source>
</evidence>
<feature type="transmembrane region" description="Helical" evidence="17">
    <location>
        <begin position="271"/>
        <end position="291"/>
    </location>
</feature>
<feature type="domain" description="STT3/PglB/AglB core" evidence="18">
    <location>
        <begin position="511"/>
        <end position="553"/>
    </location>
</feature>
<feature type="transmembrane region" description="Helical" evidence="17">
    <location>
        <begin position="168"/>
        <end position="186"/>
    </location>
</feature>
<evidence type="ECO:0000256" key="2">
    <source>
        <dbReference type="ARBA" id="ARBA00001946"/>
    </source>
</evidence>
<dbReference type="PhylomeDB" id="A8A8E8"/>
<feature type="transmembrane region" description="Helical" evidence="17">
    <location>
        <begin position="244"/>
        <end position="265"/>
    </location>
</feature>
<dbReference type="CAZy" id="GT66">
    <property type="family name" value="Glycosyltransferase Family 66"/>
</dbReference>
<evidence type="ECO:0000256" key="8">
    <source>
        <dbReference type="ARBA" id="ARBA00022679"/>
    </source>
</evidence>